<dbReference type="PROSITE" id="PS00217">
    <property type="entry name" value="SUGAR_TRANSPORT_2"/>
    <property type="match status" value="1"/>
</dbReference>
<dbReference type="PANTHER" id="PTHR23508:SF10">
    <property type="entry name" value="CARBOXYLIC ACID TRANSPORTER PROTEIN HOMOLOG"/>
    <property type="match status" value="1"/>
</dbReference>
<reference evidence="7 8" key="1">
    <citation type="submission" date="2021-01" db="EMBL/GenBank/DDBJ databases">
        <title>Belnapia mucosa sp. nov. and Belnapia arida sp. nov., isolated from the Tabernas Desert (Almeria, Spain).</title>
        <authorList>
            <person name="Molina-Menor E."/>
            <person name="Vidal-Verdu A."/>
            <person name="Calonge A."/>
            <person name="Satari L."/>
            <person name="Pereto Magraner J."/>
            <person name="Porcar Miralles M."/>
        </authorList>
    </citation>
    <scope>NUCLEOTIDE SEQUENCE [LARGE SCALE GENOMIC DNA]</scope>
    <source>
        <strain evidence="7 8">T6</strain>
    </source>
</reference>
<evidence type="ECO:0000256" key="3">
    <source>
        <dbReference type="ARBA" id="ARBA00022989"/>
    </source>
</evidence>
<feature type="transmembrane region" description="Helical" evidence="5">
    <location>
        <begin position="125"/>
        <end position="144"/>
    </location>
</feature>
<feature type="transmembrane region" description="Helical" evidence="5">
    <location>
        <begin position="186"/>
        <end position="205"/>
    </location>
</feature>
<keyword evidence="3 5" id="KW-1133">Transmembrane helix</keyword>
<feature type="transmembrane region" description="Helical" evidence="5">
    <location>
        <begin position="364"/>
        <end position="386"/>
    </location>
</feature>
<evidence type="ECO:0000313" key="8">
    <source>
        <dbReference type="Proteomes" id="UP000606490"/>
    </source>
</evidence>
<dbReference type="InterPro" id="IPR036259">
    <property type="entry name" value="MFS_trans_sf"/>
</dbReference>
<feature type="transmembrane region" description="Helical" evidence="5">
    <location>
        <begin position="329"/>
        <end position="352"/>
    </location>
</feature>
<keyword evidence="2 5" id="KW-0812">Transmembrane</keyword>
<feature type="transmembrane region" description="Helical" evidence="5">
    <location>
        <begin position="101"/>
        <end position="119"/>
    </location>
</feature>
<feature type="domain" description="Major facilitator superfamily (MFS) profile" evidence="6">
    <location>
        <begin position="32"/>
        <end position="418"/>
    </location>
</feature>
<keyword evidence="8" id="KW-1185">Reference proteome</keyword>
<dbReference type="InterPro" id="IPR005829">
    <property type="entry name" value="Sugar_transporter_CS"/>
</dbReference>
<gene>
    <name evidence="7" type="ORF">JMJ55_23785</name>
</gene>
<feature type="transmembrane region" description="Helical" evidence="5">
    <location>
        <begin position="68"/>
        <end position="89"/>
    </location>
</feature>
<dbReference type="PROSITE" id="PS50850">
    <property type="entry name" value="MFS"/>
    <property type="match status" value="1"/>
</dbReference>
<keyword evidence="4 5" id="KW-0472">Membrane</keyword>
<feature type="transmembrane region" description="Helical" evidence="5">
    <location>
        <begin position="305"/>
        <end position="323"/>
    </location>
</feature>
<feature type="transmembrane region" description="Helical" evidence="5">
    <location>
        <begin position="234"/>
        <end position="256"/>
    </location>
</feature>
<proteinExistence type="predicted"/>
<dbReference type="Gene3D" id="1.20.1250.20">
    <property type="entry name" value="MFS general substrate transporter like domains"/>
    <property type="match status" value="2"/>
</dbReference>
<feature type="transmembrane region" description="Helical" evidence="5">
    <location>
        <begin position="392"/>
        <end position="414"/>
    </location>
</feature>
<feature type="transmembrane region" description="Helical" evidence="5">
    <location>
        <begin position="276"/>
        <end position="296"/>
    </location>
</feature>
<evidence type="ECO:0000256" key="1">
    <source>
        <dbReference type="ARBA" id="ARBA00004141"/>
    </source>
</evidence>
<accession>A0ABS1V9L4</accession>
<dbReference type="Pfam" id="PF07690">
    <property type="entry name" value="MFS_1"/>
    <property type="match status" value="1"/>
</dbReference>
<dbReference type="Proteomes" id="UP000606490">
    <property type="component" value="Unassembled WGS sequence"/>
</dbReference>
<dbReference type="PANTHER" id="PTHR23508">
    <property type="entry name" value="CARBOXYLIC ACID TRANSPORTER PROTEIN HOMOLOG"/>
    <property type="match status" value="1"/>
</dbReference>
<comment type="subcellular location">
    <subcellularLocation>
        <location evidence="1">Membrane</location>
        <topology evidence="1">Multi-pass membrane protein</topology>
    </subcellularLocation>
</comment>
<evidence type="ECO:0000256" key="4">
    <source>
        <dbReference type="ARBA" id="ARBA00023136"/>
    </source>
</evidence>
<evidence type="ECO:0000313" key="7">
    <source>
        <dbReference type="EMBL" id="MBL6458364.1"/>
    </source>
</evidence>
<comment type="caution">
    <text evidence="7">The sequence shown here is derived from an EMBL/GenBank/DDBJ whole genome shotgun (WGS) entry which is preliminary data.</text>
</comment>
<dbReference type="InterPro" id="IPR011701">
    <property type="entry name" value="MFS"/>
</dbReference>
<protein>
    <submittedName>
        <fullName evidence="7">MFS transporter</fullName>
    </submittedName>
</protein>
<feature type="transmembrane region" description="Helical" evidence="5">
    <location>
        <begin position="156"/>
        <end position="180"/>
    </location>
</feature>
<feature type="transmembrane region" description="Helical" evidence="5">
    <location>
        <begin position="40"/>
        <end position="62"/>
    </location>
</feature>
<organism evidence="7 8">
    <name type="scientific">Belnapia mucosa</name>
    <dbReference type="NCBI Taxonomy" id="2804532"/>
    <lineage>
        <taxon>Bacteria</taxon>
        <taxon>Pseudomonadati</taxon>
        <taxon>Pseudomonadota</taxon>
        <taxon>Alphaproteobacteria</taxon>
        <taxon>Acetobacterales</taxon>
        <taxon>Roseomonadaceae</taxon>
        <taxon>Belnapia</taxon>
    </lineage>
</organism>
<dbReference type="CDD" id="cd17371">
    <property type="entry name" value="MFS_MucK"/>
    <property type="match status" value="1"/>
</dbReference>
<evidence type="ECO:0000256" key="5">
    <source>
        <dbReference type="SAM" id="Phobius"/>
    </source>
</evidence>
<dbReference type="EMBL" id="JAEUXJ010000014">
    <property type="protein sequence ID" value="MBL6458364.1"/>
    <property type="molecule type" value="Genomic_DNA"/>
</dbReference>
<dbReference type="RefSeq" id="WP_202828106.1">
    <property type="nucleotide sequence ID" value="NZ_JAEUXJ010000014.1"/>
</dbReference>
<evidence type="ECO:0000256" key="2">
    <source>
        <dbReference type="ARBA" id="ARBA00022692"/>
    </source>
</evidence>
<dbReference type="InterPro" id="IPR020846">
    <property type="entry name" value="MFS_dom"/>
</dbReference>
<sequence>MSEIGRGSGTASGAGDKSLNWYGQLSVPERRTFWASFGGFALDGMDILLYSFVIPTLIVAWSMTRADAGIIATTALLVSAAGGWLGGILSDRFGRVRTLQITILWFSFFTGLSGLTNSFEQLLVVRGLQGLGFGAEWAVGAALLGEMVQPQHRGKALGFVQSAWAIGWGAAALIYTATYALLPESIAWRILFFIGLLPALFVFYLRRYVPESSLLEAQQKTGDTGRFVEIFSPALLRTTLFAALLAIGVQGGYYAVMTWLPTFLRTVRGLTVLNSGGYLAVVIVAAWFGYVAGAYLTDAIGRRRCFALFSICSIITVLIYTMIPVSNGMMLVLGFPLGFFASGTYSGLGAYFTELFPTRVRGSGMGFAYNFGRAVGATFPTLVGVLSADMSLATAIGLFTASAYALVFISICVLPETRGRVLQAS</sequence>
<evidence type="ECO:0000259" key="6">
    <source>
        <dbReference type="PROSITE" id="PS50850"/>
    </source>
</evidence>
<dbReference type="SUPFAM" id="SSF103473">
    <property type="entry name" value="MFS general substrate transporter"/>
    <property type="match status" value="1"/>
</dbReference>
<name>A0ABS1V9L4_9PROT</name>